<dbReference type="Gene3D" id="2.170.130.10">
    <property type="entry name" value="TonB-dependent receptor, plug domain"/>
    <property type="match status" value="1"/>
</dbReference>
<evidence type="ECO:0000256" key="4">
    <source>
        <dbReference type="ARBA" id="ARBA00022692"/>
    </source>
</evidence>
<dbReference type="AlphaFoldDB" id="A0A1G7K2I1"/>
<reference evidence="12" key="1">
    <citation type="submission" date="2016-10" db="EMBL/GenBank/DDBJ databases">
        <authorList>
            <person name="Varghese N."/>
            <person name="Submissions S."/>
        </authorList>
    </citation>
    <scope>NUCLEOTIDE SEQUENCE [LARGE SCALE GENOMIC DNA]</scope>
    <source>
        <strain evidence="12">DSM 24729</strain>
    </source>
</reference>
<evidence type="ECO:0000256" key="2">
    <source>
        <dbReference type="ARBA" id="ARBA00022448"/>
    </source>
</evidence>
<feature type="signal peptide" evidence="9">
    <location>
        <begin position="1"/>
        <end position="18"/>
    </location>
</feature>
<dbReference type="GO" id="GO:0009279">
    <property type="term" value="C:cell outer membrane"/>
    <property type="evidence" value="ECO:0007669"/>
    <property type="project" value="UniProtKB-SubCell"/>
</dbReference>
<dbReference type="InterPro" id="IPR039426">
    <property type="entry name" value="TonB-dep_rcpt-like"/>
</dbReference>
<evidence type="ECO:0000256" key="6">
    <source>
        <dbReference type="ARBA" id="ARBA00023136"/>
    </source>
</evidence>
<evidence type="ECO:0000256" key="3">
    <source>
        <dbReference type="ARBA" id="ARBA00022452"/>
    </source>
</evidence>
<dbReference type="EMBL" id="FNBD01000011">
    <property type="protein sequence ID" value="SDF31468.1"/>
    <property type="molecule type" value="Genomic_DNA"/>
</dbReference>
<dbReference type="InterPro" id="IPR037066">
    <property type="entry name" value="Plug_dom_sf"/>
</dbReference>
<dbReference type="PANTHER" id="PTHR30069">
    <property type="entry name" value="TONB-DEPENDENT OUTER MEMBRANE RECEPTOR"/>
    <property type="match status" value="1"/>
</dbReference>
<dbReference type="InterPro" id="IPR008969">
    <property type="entry name" value="CarboxyPept-like_regulatory"/>
</dbReference>
<dbReference type="SUPFAM" id="SSF49464">
    <property type="entry name" value="Carboxypeptidase regulatory domain-like"/>
    <property type="match status" value="1"/>
</dbReference>
<feature type="chain" id="PRO_5010190396" evidence="9">
    <location>
        <begin position="19"/>
        <end position="746"/>
    </location>
</feature>
<dbReference type="Proteomes" id="UP000182114">
    <property type="component" value="Unassembled WGS sequence"/>
</dbReference>
<evidence type="ECO:0000256" key="5">
    <source>
        <dbReference type="ARBA" id="ARBA00022729"/>
    </source>
</evidence>
<keyword evidence="2 8" id="KW-0813">Transport</keyword>
<keyword evidence="3 8" id="KW-1134">Transmembrane beta strand</keyword>
<evidence type="ECO:0000256" key="7">
    <source>
        <dbReference type="ARBA" id="ARBA00023237"/>
    </source>
</evidence>
<protein>
    <submittedName>
        <fullName evidence="11">Outer membrane receptor for ferrienterochelin and colicins</fullName>
    </submittedName>
</protein>
<evidence type="ECO:0000313" key="12">
    <source>
        <dbReference type="Proteomes" id="UP000182114"/>
    </source>
</evidence>
<keyword evidence="11" id="KW-0675">Receptor</keyword>
<comment type="subcellular location">
    <subcellularLocation>
        <location evidence="1 8">Cell outer membrane</location>
        <topology evidence="1 8">Multi-pass membrane protein</topology>
    </subcellularLocation>
</comment>
<evidence type="ECO:0000313" key="11">
    <source>
        <dbReference type="EMBL" id="SDF31468.1"/>
    </source>
</evidence>
<dbReference type="PANTHER" id="PTHR30069:SF29">
    <property type="entry name" value="HEMOGLOBIN AND HEMOGLOBIN-HAPTOGLOBIN-BINDING PROTEIN 1-RELATED"/>
    <property type="match status" value="1"/>
</dbReference>
<accession>A0A1G7K2I1</accession>
<sequence length="746" mass="85308">MKPIPFFILLLLTQCAFSQLKITGTVLERTEKGDPDTLADVHISWLNSTSGTVTDSSGNFSLTYSTDHKKIVLSYVGYVSDTITVNRPNLGKLYLQPNIALEEVVVRKKVNSIQKSLFNPQNTVNVDSREMLKAACCNLSESFETNPSVDVSISDGISGAKQIQMLGMNSPYLLFTQENMPFIRGASQIYGLSFIPGSWIESIQITKGAGAVLNGSESISGQINTELVKPLTDQKFFLNTYANNNERFELNTRYNTVLNDKLATGLYLHANSRSGKLDRNDDNFLDTPIAKQLNLMNRWQYVDLEKGWVSYLNLQYLTDNKQTGETSYDPDVHAFSNQFWGSEIETHRFDASAKIGYVFPELQYQSFGYQTAYSNHRQNSYYGNKRYDINHTSFYSNLLFNSIIGSTQHKFKTGFSFNYDQYDELVNSDVISRIDNGVGSFFEYTYDSLERLSFVAGLRADHSNRLGNFITPRLHVRYSLWDKASLRFNLGRGKRAANIYAENQQLFASNRNITTINSLGKIYGLDPEIAWNSGVNFSQKGYLFNRLFDISIDYYHVNFKNQVVVDWETPQEISFYNLNGKSTSNSLQFDLNYEIIQNLDLRATYKHYDVEVTYNKGLLEKPLQPRNRVFINLNYETQKKYEGRQWVFDFTSNWLGKQRLPDTSTNPTIYQLDAYAVPYTVLNTQITRIFNTSFEMYIGGENIGNTIQKRPIIAATDPFGPYFDSTITYAPTLGGIYYIGLRYKIK</sequence>
<dbReference type="SUPFAM" id="SSF56935">
    <property type="entry name" value="Porins"/>
    <property type="match status" value="1"/>
</dbReference>
<keyword evidence="4 8" id="KW-0812">Transmembrane</keyword>
<comment type="similarity">
    <text evidence="8">Belongs to the TonB-dependent receptor family.</text>
</comment>
<feature type="domain" description="TonB-dependent receptor plug" evidence="10">
    <location>
        <begin position="120"/>
        <end position="221"/>
    </location>
</feature>
<dbReference type="Gene3D" id="2.40.170.20">
    <property type="entry name" value="TonB-dependent receptor, beta-barrel domain"/>
    <property type="match status" value="1"/>
</dbReference>
<dbReference type="Pfam" id="PF07715">
    <property type="entry name" value="Plug"/>
    <property type="match status" value="1"/>
</dbReference>
<dbReference type="InterPro" id="IPR012910">
    <property type="entry name" value="Plug_dom"/>
</dbReference>
<organism evidence="11 12">
    <name type="scientific">Cellulophaga baltica</name>
    <dbReference type="NCBI Taxonomy" id="76594"/>
    <lineage>
        <taxon>Bacteria</taxon>
        <taxon>Pseudomonadati</taxon>
        <taxon>Bacteroidota</taxon>
        <taxon>Flavobacteriia</taxon>
        <taxon>Flavobacteriales</taxon>
        <taxon>Flavobacteriaceae</taxon>
        <taxon>Cellulophaga</taxon>
    </lineage>
</organism>
<evidence type="ECO:0000256" key="8">
    <source>
        <dbReference type="PROSITE-ProRule" id="PRU01360"/>
    </source>
</evidence>
<keyword evidence="7 8" id="KW-0998">Cell outer membrane</keyword>
<dbReference type="RefSeq" id="WP_074539104.1">
    <property type="nucleotide sequence ID" value="NZ_FNBD01000011.1"/>
</dbReference>
<evidence type="ECO:0000256" key="9">
    <source>
        <dbReference type="SAM" id="SignalP"/>
    </source>
</evidence>
<keyword evidence="6 8" id="KW-0472">Membrane</keyword>
<dbReference type="GO" id="GO:0044718">
    <property type="term" value="P:siderophore transmembrane transport"/>
    <property type="evidence" value="ECO:0007669"/>
    <property type="project" value="TreeGrafter"/>
</dbReference>
<dbReference type="eggNOG" id="COG4771">
    <property type="taxonomic scope" value="Bacteria"/>
</dbReference>
<proteinExistence type="inferred from homology"/>
<dbReference type="Pfam" id="PF13715">
    <property type="entry name" value="CarbopepD_reg_2"/>
    <property type="match status" value="1"/>
</dbReference>
<dbReference type="GO" id="GO:0015344">
    <property type="term" value="F:siderophore uptake transmembrane transporter activity"/>
    <property type="evidence" value="ECO:0007669"/>
    <property type="project" value="TreeGrafter"/>
</dbReference>
<dbReference type="Gene3D" id="2.60.40.1120">
    <property type="entry name" value="Carboxypeptidase-like, regulatory domain"/>
    <property type="match status" value="1"/>
</dbReference>
<gene>
    <name evidence="11" type="ORF">SAMN04487992_11158</name>
</gene>
<keyword evidence="5 9" id="KW-0732">Signal</keyword>
<evidence type="ECO:0000259" key="10">
    <source>
        <dbReference type="Pfam" id="PF07715"/>
    </source>
</evidence>
<dbReference type="InterPro" id="IPR036942">
    <property type="entry name" value="Beta-barrel_TonB_sf"/>
</dbReference>
<dbReference type="PROSITE" id="PS52016">
    <property type="entry name" value="TONB_DEPENDENT_REC_3"/>
    <property type="match status" value="1"/>
</dbReference>
<evidence type="ECO:0000256" key="1">
    <source>
        <dbReference type="ARBA" id="ARBA00004571"/>
    </source>
</evidence>
<keyword evidence="12" id="KW-1185">Reference proteome</keyword>
<name>A0A1G7K2I1_9FLAO</name>